<feature type="domain" description="WRKY19-like zinc finger" evidence="1">
    <location>
        <begin position="105"/>
        <end position="126"/>
    </location>
</feature>
<evidence type="ECO:0000313" key="2">
    <source>
        <dbReference type="EMBL" id="EQC24720.1"/>
    </source>
</evidence>
<dbReference type="OrthoDB" id="81012at2759"/>
<protein>
    <recommendedName>
        <fullName evidence="1">WRKY19-like zinc finger domain-containing protein</fullName>
    </recommendedName>
</protein>
<proteinExistence type="predicted"/>
<dbReference type="EMBL" id="JH767450">
    <property type="protein sequence ID" value="EQC24720.1"/>
    <property type="molecule type" value="Genomic_DNA"/>
</dbReference>
<dbReference type="RefSeq" id="XP_008621851.1">
    <property type="nucleotide sequence ID" value="XM_008623629.1"/>
</dbReference>
<dbReference type="VEuPathDB" id="FungiDB:SDRG_17387"/>
<dbReference type="PANTHER" id="PTHR31827:SF1">
    <property type="entry name" value="EMB|CAB89363.1"/>
    <property type="match status" value="1"/>
</dbReference>
<evidence type="ECO:0000313" key="3">
    <source>
        <dbReference type="Proteomes" id="UP000030762"/>
    </source>
</evidence>
<dbReference type="PANTHER" id="PTHR31827">
    <property type="entry name" value="EMB|CAB89363.1"/>
    <property type="match status" value="1"/>
</dbReference>
<evidence type="ECO:0000259" key="1">
    <source>
        <dbReference type="Pfam" id="PF24906"/>
    </source>
</evidence>
<dbReference type="Pfam" id="PF24906">
    <property type="entry name" value="Zf_WRKY19"/>
    <property type="match status" value="1"/>
</dbReference>
<dbReference type="Proteomes" id="UP000030762">
    <property type="component" value="Unassembled WGS sequence"/>
</dbReference>
<accession>T0PUP5</accession>
<keyword evidence="3" id="KW-1185">Reference proteome</keyword>
<gene>
    <name evidence="2" type="ORF">SDRG_17387</name>
</gene>
<dbReference type="InParanoid" id="T0PUP5"/>
<dbReference type="STRING" id="1156394.T0PUP5"/>
<dbReference type="AlphaFoldDB" id="T0PUP5"/>
<dbReference type="InterPro" id="IPR056866">
    <property type="entry name" value="Znf_WRKY19"/>
</dbReference>
<name>T0PUP5_SAPDV</name>
<dbReference type="GeneID" id="19958114"/>
<reference evidence="2 3" key="1">
    <citation type="submission" date="2012-04" db="EMBL/GenBank/DDBJ databases">
        <title>The Genome Sequence of Saprolegnia declina VS20.</title>
        <authorList>
            <consortium name="The Broad Institute Genome Sequencing Platform"/>
            <person name="Russ C."/>
            <person name="Nusbaum C."/>
            <person name="Tyler B."/>
            <person name="van West P."/>
            <person name="Dieguez-Uribeondo J."/>
            <person name="de Bruijn I."/>
            <person name="Tripathy S."/>
            <person name="Jiang R."/>
            <person name="Young S.K."/>
            <person name="Zeng Q."/>
            <person name="Gargeya S."/>
            <person name="Fitzgerald M."/>
            <person name="Haas B."/>
            <person name="Abouelleil A."/>
            <person name="Alvarado L."/>
            <person name="Arachchi H.M."/>
            <person name="Berlin A."/>
            <person name="Chapman S.B."/>
            <person name="Goldberg J."/>
            <person name="Griggs A."/>
            <person name="Gujja S."/>
            <person name="Hansen M."/>
            <person name="Howarth C."/>
            <person name="Imamovic A."/>
            <person name="Larimer J."/>
            <person name="McCowen C."/>
            <person name="Montmayeur A."/>
            <person name="Murphy C."/>
            <person name="Neiman D."/>
            <person name="Pearson M."/>
            <person name="Priest M."/>
            <person name="Roberts A."/>
            <person name="Saif S."/>
            <person name="Shea T."/>
            <person name="Sisk P."/>
            <person name="Sykes S."/>
            <person name="Wortman J."/>
            <person name="Nusbaum C."/>
            <person name="Birren B."/>
        </authorList>
    </citation>
    <scope>NUCLEOTIDE SEQUENCE [LARGE SCALE GENOMIC DNA]</scope>
    <source>
        <strain evidence="2 3">VS20</strain>
    </source>
</reference>
<organism evidence="2 3">
    <name type="scientific">Saprolegnia diclina (strain VS20)</name>
    <dbReference type="NCBI Taxonomy" id="1156394"/>
    <lineage>
        <taxon>Eukaryota</taxon>
        <taxon>Sar</taxon>
        <taxon>Stramenopiles</taxon>
        <taxon>Oomycota</taxon>
        <taxon>Saprolegniomycetes</taxon>
        <taxon>Saprolegniales</taxon>
        <taxon>Saprolegniaceae</taxon>
        <taxon>Saprolegnia</taxon>
    </lineage>
</organism>
<sequence length="194" mass="21049">MTSNESQCIFEGCDVASLPHSTKCFFHKNRNVCSFAGCRNQVYARMLCVGHGGRKPCSSPGCSSSARVGSYCCRHGPKPNRKLCTSPGCPNVRHTGGKCIRHGGGRRCRMQGCETHARTGGYCWRHRVQSTSSSQDDTDETSSVVSSSSTAVELDPLALLLADDYENEILDDAALDSYFDLLLQSDNVGMAIQL</sequence>